<evidence type="ECO:0000313" key="2">
    <source>
        <dbReference type="Proteomes" id="UP000014003"/>
    </source>
</evidence>
<comment type="caution">
    <text evidence="1">The sequence shown here is derived from an EMBL/GenBank/DDBJ whole genome shotgun (WGS) entry which is preliminary data.</text>
</comment>
<dbReference type="Proteomes" id="UP000014003">
    <property type="component" value="Unassembled WGS sequence"/>
</dbReference>
<evidence type="ECO:0000313" key="1">
    <source>
        <dbReference type="EMBL" id="EOO11211.1"/>
    </source>
</evidence>
<accession>R8CHV4</accession>
<organism evidence="1 2">
    <name type="scientific">Bacillus cereus HuA3-9</name>
    <dbReference type="NCBI Taxonomy" id="1053205"/>
    <lineage>
        <taxon>Bacteria</taxon>
        <taxon>Bacillati</taxon>
        <taxon>Bacillota</taxon>
        <taxon>Bacilli</taxon>
        <taxon>Bacillales</taxon>
        <taxon>Bacillaceae</taxon>
        <taxon>Bacillus</taxon>
        <taxon>Bacillus cereus group</taxon>
    </lineage>
</organism>
<protein>
    <submittedName>
        <fullName evidence="1">Uncharacterized protein</fullName>
    </submittedName>
</protein>
<sequence length="51" mass="5906">MTPLILSVIAIIVYVLLTFEPTDQIGKRIIKLLIMGLFKNHKKRAHSWCEI</sequence>
<proteinExistence type="predicted"/>
<dbReference type="AlphaFoldDB" id="R8CHV4"/>
<dbReference type="PATRIC" id="fig|1053205.3.peg.5892"/>
<dbReference type="EMBL" id="AHDZ01000075">
    <property type="protein sequence ID" value="EOO11211.1"/>
    <property type="molecule type" value="Genomic_DNA"/>
</dbReference>
<reference evidence="1 2" key="1">
    <citation type="submission" date="2012-12" db="EMBL/GenBank/DDBJ databases">
        <title>The Genome Sequence of Bacillus cereus HuA3-9.</title>
        <authorList>
            <consortium name="The Broad Institute Genome Sequencing Platform"/>
            <consortium name="The Broad Institute Genome Sequencing Center for Infectious Disease"/>
            <person name="Feldgarden M."/>
            <person name="Van der Auwera G.A."/>
            <person name="Mahillon J."/>
            <person name="Duprez V."/>
            <person name="Timmery S."/>
            <person name="Mattelet C."/>
            <person name="Dierick K."/>
            <person name="Sun M."/>
            <person name="Yu Z."/>
            <person name="Zhu L."/>
            <person name="Hu X."/>
            <person name="Shank E.B."/>
            <person name="Swiecicka I."/>
            <person name="Hansen B.M."/>
            <person name="Andrup L."/>
            <person name="Walker B."/>
            <person name="Young S.K."/>
            <person name="Zeng Q."/>
            <person name="Gargeya S."/>
            <person name="Fitzgerald M."/>
            <person name="Haas B."/>
            <person name="Abouelleil A."/>
            <person name="Alvarado L."/>
            <person name="Arachchi H.M."/>
            <person name="Berlin A.M."/>
            <person name="Chapman S.B."/>
            <person name="Dewar J."/>
            <person name="Goldberg J."/>
            <person name="Griggs A."/>
            <person name="Gujja S."/>
            <person name="Hansen M."/>
            <person name="Howarth C."/>
            <person name="Imamovic A."/>
            <person name="Larimer J."/>
            <person name="McCowan C."/>
            <person name="Murphy C."/>
            <person name="Neiman D."/>
            <person name="Pearson M."/>
            <person name="Priest M."/>
            <person name="Roberts A."/>
            <person name="Saif S."/>
            <person name="Shea T."/>
            <person name="Sisk P."/>
            <person name="Sykes S."/>
            <person name="Wortman J."/>
            <person name="Nusbaum C."/>
            <person name="Birren B."/>
        </authorList>
    </citation>
    <scope>NUCLEOTIDE SEQUENCE [LARGE SCALE GENOMIC DNA]</scope>
    <source>
        <strain evidence="1 2">HuA3-9</strain>
    </source>
</reference>
<name>R8CHV4_BACCE</name>
<gene>
    <name evidence="1" type="ORF">IGA_05859</name>
</gene>
<dbReference type="HOGENOM" id="CLU_3095221_0_0_9"/>